<evidence type="ECO:0000256" key="1">
    <source>
        <dbReference type="SAM" id="MobiDB-lite"/>
    </source>
</evidence>
<reference evidence="2" key="1">
    <citation type="submission" date="2021-01" db="EMBL/GenBank/DDBJ databases">
        <authorList>
            <person name="Kaushik A."/>
        </authorList>
    </citation>
    <scope>NUCLEOTIDE SEQUENCE</scope>
    <source>
        <strain evidence="2">AG2-2IIIB</strain>
    </source>
</reference>
<feature type="region of interest" description="Disordered" evidence="1">
    <location>
        <begin position="149"/>
        <end position="168"/>
    </location>
</feature>
<feature type="compositionally biased region" description="Basic residues" evidence="1">
    <location>
        <begin position="208"/>
        <end position="218"/>
    </location>
</feature>
<dbReference type="AlphaFoldDB" id="A0A8H3DHL9"/>
<feature type="compositionally biased region" description="Basic and acidic residues" evidence="1">
    <location>
        <begin position="225"/>
        <end position="237"/>
    </location>
</feature>
<dbReference type="Proteomes" id="UP000663843">
    <property type="component" value="Unassembled WGS sequence"/>
</dbReference>
<protein>
    <submittedName>
        <fullName evidence="2">Uncharacterized protein</fullName>
    </submittedName>
</protein>
<feature type="region of interest" description="Disordered" evidence="1">
    <location>
        <begin position="176"/>
        <end position="254"/>
    </location>
</feature>
<feature type="non-terminal residue" evidence="2">
    <location>
        <position position="1"/>
    </location>
</feature>
<proteinExistence type="predicted"/>
<sequence>MISSVPSSSTFTECLPWDHVLVILGELNNLLQTIPPGSLPYSSPEDSVYSKLISFHPLPSDWLDDIGEVGTVNRQLEVIFGTRAFGFQLKERGPVLSTIIPILEFYLKKYPTDIIVQKWLLDLYHAACSAHSKAKAYAKEVPAEIIDVDLTGDPSDTESVELPSPMQVLDEIQVTHPAHSKRRRSGENNGSGDVQDLNTQPIIAQGAGKRRKAHKQRKGSLPPEDDIKTMPTERDHQASQQPRPQIVHYRSRRRRQIDAKVHPLRPRMIFVGINFLICTNGFH</sequence>
<name>A0A8H3DHL9_9AGAM</name>
<evidence type="ECO:0000313" key="3">
    <source>
        <dbReference type="Proteomes" id="UP000663843"/>
    </source>
</evidence>
<dbReference type="EMBL" id="CAJMWT010007183">
    <property type="protein sequence ID" value="CAE6523428.1"/>
    <property type="molecule type" value="Genomic_DNA"/>
</dbReference>
<comment type="caution">
    <text evidence="2">The sequence shown here is derived from an EMBL/GenBank/DDBJ whole genome shotgun (WGS) entry which is preliminary data.</text>
</comment>
<evidence type="ECO:0000313" key="2">
    <source>
        <dbReference type="EMBL" id="CAE6523428.1"/>
    </source>
</evidence>
<feature type="compositionally biased region" description="Polar residues" evidence="1">
    <location>
        <begin position="187"/>
        <end position="202"/>
    </location>
</feature>
<organism evidence="2 3">
    <name type="scientific">Rhizoctonia solani</name>
    <dbReference type="NCBI Taxonomy" id="456999"/>
    <lineage>
        <taxon>Eukaryota</taxon>
        <taxon>Fungi</taxon>
        <taxon>Dikarya</taxon>
        <taxon>Basidiomycota</taxon>
        <taxon>Agaricomycotina</taxon>
        <taxon>Agaricomycetes</taxon>
        <taxon>Cantharellales</taxon>
        <taxon>Ceratobasidiaceae</taxon>
        <taxon>Rhizoctonia</taxon>
    </lineage>
</organism>
<gene>
    <name evidence="2" type="ORF">RDB_LOCUS168631</name>
</gene>
<accession>A0A8H3DHL9</accession>